<accession>A2SPQ7</accession>
<dbReference type="Pfam" id="PF07790">
    <property type="entry name" value="Pilin_N"/>
    <property type="match status" value="1"/>
</dbReference>
<dbReference type="InterPro" id="IPR012859">
    <property type="entry name" value="Pilin_N_archaeal"/>
</dbReference>
<evidence type="ECO:0000259" key="2">
    <source>
        <dbReference type="Pfam" id="PF07790"/>
    </source>
</evidence>
<dbReference type="Proteomes" id="UP000000365">
    <property type="component" value="Chromosome"/>
</dbReference>
<evidence type="ECO:0000256" key="1">
    <source>
        <dbReference type="SAM" id="Phobius"/>
    </source>
</evidence>
<dbReference type="KEGG" id="mla:Mlab_0136"/>
<feature type="domain" description="Archaeal Type IV pilin N-terminal" evidence="2">
    <location>
        <begin position="7"/>
        <end position="79"/>
    </location>
</feature>
<name>A2SPQ7_METLZ</name>
<keyword evidence="1" id="KW-1133">Transmembrane helix</keyword>
<evidence type="ECO:0000313" key="4">
    <source>
        <dbReference type="Proteomes" id="UP000000365"/>
    </source>
</evidence>
<proteinExistence type="predicted"/>
<feature type="transmembrane region" description="Helical" evidence="1">
    <location>
        <begin position="12"/>
        <end position="37"/>
    </location>
</feature>
<dbReference type="EMBL" id="CP000559">
    <property type="protein sequence ID" value="ABN06313.1"/>
    <property type="molecule type" value="Genomic_DNA"/>
</dbReference>
<dbReference type="GeneID" id="4796047"/>
<sequence>MDTSKDSGVSPVIATVLLIALSVVLIALVAAVVMASISSFTPVENKVVGFTVEVNATNNTALITPVAGNDLPFLTSYRVYTNNGHWDSPDAQGIRVPDFNSTVTYVNIVGNFTDHITALVFSGKVVIEGGVIIVTPVVNPYYVVGSDGYNTTSEFVDSFNTWYNKYYDTGLNPGDPGYEVVTVDINDKDFTFSNLNPIIVGNQPIEFSQSNVHDLSYGNVKILIDEGGNIVRAPGYYDALLEIGNISDPGTTEVTIEKKQGDPFTLNGSNIDGVTSPLITISSQGRLVVQKDATLVVENNQNLYGDGFGGGIFVDDGGELEVRGTLRINYNSANYGGGIYKSRWGSVTTPGTGTIIYLGNTAVIAGPNIYNEP</sequence>
<dbReference type="AlphaFoldDB" id="A2SPQ7"/>
<keyword evidence="1" id="KW-0472">Membrane</keyword>
<keyword evidence="4" id="KW-1185">Reference proteome</keyword>
<dbReference type="RefSeq" id="WP_011832514.1">
    <property type="nucleotide sequence ID" value="NC_008942.1"/>
</dbReference>
<reference evidence="3 4" key="1">
    <citation type="journal article" date="2009" name="Stand. Genomic Sci.">
        <title>Complete genome sequence of Methanocorpusculum labreanum type strain Z.</title>
        <authorList>
            <person name="Anderson I.J."/>
            <person name="Sieprawska-Lupa M."/>
            <person name="Goltsman E."/>
            <person name="Lapidus A."/>
            <person name="Copeland A."/>
            <person name="Glavina Del Rio T."/>
            <person name="Tice H."/>
            <person name="Dalin E."/>
            <person name="Barry K."/>
            <person name="Pitluck S."/>
            <person name="Hauser L."/>
            <person name="Land M."/>
            <person name="Lucas S."/>
            <person name="Richardson P."/>
            <person name="Whitman W.B."/>
            <person name="Kyrpides N.C."/>
        </authorList>
    </citation>
    <scope>NUCLEOTIDE SEQUENCE [LARGE SCALE GENOMIC DNA]</scope>
    <source>
        <strain evidence="4">ATCC 43576 / DSM 4855 / Z</strain>
    </source>
</reference>
<gene>
    <name evidence="3" type="ordered locus">Mlab_0136</name>
</gene>
<organism evidence="3 4">
    <name type="scientific">Methanocorpusculum labreanum (strain ATCC 43576 / DSM 4855 / Z)</name>
    <dbReference type="NCBI Taxonomy" id="410358"/>
    <lineage>
        <taxon>Archaea</taxon>
        <taxon>Methanobacteriati</taxon>
        <taxon>Methanobacteriota</taxon>
        <taxon>Stenosarchaea group</taxon>
        <taxon>Methanomicrobia</taxon>
        <taxon>Methanomicrobiales</taxon>
        <taxon>Methanocorpusculaceae</taxon>
        <taxon>Methanocorpusculum</taxon>
    </lineage>
</organism>
<dbReference type="eggNOG" id="arCOG02424">
    <property type="taxonomic scope" value="Archaea"/>
</dbReference>
<dbReference type="STRING" id="410358.Mlab_0136"/>
<evidence type="ECO:0000313" key="3">
    <source>
        <dbReference type="EMBL" id="ABN06313.1"/>
    </source>
</evidence>
<dbReference type="OrthoDB" id="385543at2157"/>
<dbReference type="HOGENOM" id="CLU_741051_0_0_2"/>
<keyword evidence="1" id="KW-0812">Transmembrane</keyword>
<protein>
    <recommendedName>
        <fullName evidence="2">Archaeal Type IV pilin N-terminal domain-containing protein</fullName>
    </recommendedName>
</protein>